<evidence type="ECO:0000256" key="3">
    <source>
        <dbReference type="ARBA" id="ARBA00022692"/>
    </source>
</evidence>
<keyword evidence="4 6" id="KW-1133">Transmembrane helix</keyword>
<gene>
    <name evidence="7" type="ORF">PPOP_2891</name>
</gene>
<evidence type="ECO:0000256" key="2">
    <source>
        <dbReference type="ARBA" id="ARBA00007511"/>
    </source>
</evidence>
<dbReference type="AlphaFoldDB" id="M9M767"/>
<feature type="transmembrane region" description="Helical" evidence="6">
    <location>
        <begin position="12"/>
        <end position="33"/>
    </location>
</feature>
<feature type="transmembrane region" description="Helical" evidence="6">
    <location>
        <begin position="45"/>
        <end position="67"/>
    </location>
</feature>
<comment type="subcellular location">
    <subcellularLocation>
        <location evidence="1">Membrane</location>
        <topology evidence="1">Multi-pass membrane protein</topology>
    </subcellularLocation>
</comment>
<feature type="transmembrane region" description="Helical" evidence="6">
    <location>
        <begin position="131"/>
        <end position="149"/>
    </location>
</feature>
<evidence type="ECO:0000313" key="7">
    <source>
        <dbReference type="EMBL" id="GAC43508.1"/>
    </source>
</evidence>
<dbReference type="PANTHER" id="PTHR30238:SF4">
    <property type="entry name" value="SLL1022 PROTEIN"/>
    <property type="match status" value="1"/>
</dbReference>
<evidence type="ECO:0000256" key="1">
    <source>
        <dbReference type="ARBA" id="ARBA00004141"/>
    </source>
</evidence>
<dbReference type="RefSeq" id="WP_006287170.1">
    <property type="nucleotide sequence ID" value="NZ_BALG01000222.1"/>
</dbReference>
<dbReference type="NCBIfam" id="TIGR03717">
    <property type="entry name" value="R_switched_YjbE"/>
    <property type="match status" value="1"/>
</dbReference>
<feature type="transmembrane region" description="Helical" evidence="6">
    <location>
        <begin position="102"/>
        <end position="119"/>
    </location>
</feature>
<dbReference type="InterPro" id="IPR005496">
    <property type="entry name" value="Integral_membrane_TerC"/>
</dbReference>
<dbReference type="GO" id="GO:0016020">
    <property type="term" value="C:membrane"/>
    <property type="evidence" value="ECO:0007669"/>
    <property type="project" value="UniProtKB-SubCell"/>
</dbReference>
<evidence type="ECO:0000256" key="4">
    <source>
        <dbReference type="ARBA" id="ARBA00022989"/>
    </source>
</evidence>
<accession>M9M767</accession>
<comment type="caution">
    <text evidence="7">The sequence shown here is derived from an EMBL/GenBank/DDBJ whole genome shotgun (WGS) entry which is preliminary data.</text>
</comment>
<dbReference type="Pfam" id="PF03741">
    <property type="entry name" value="TerC"/>
    <property type="match status" value="1"/>
</dbReference>
<evidence type="ECO:0000256" key="5">
    <source>
        <dbReference type="ARBA" id="ARBA00023136"/>
    </source>
</evidence>
<name>M9M767_PAEPP</name>
<feature type="transmembrane region" description="Helical" evidence="6">
    <location>
        <begin position="161"/>
        <end position="182"/>
    </location>
</feature>
<protein>
    <submittedName>
        <fullName evidence="7">Membrane protein</fullName>
    </submittedName>
</protein>
<feature type="transmembrane region" description="Helical" evidence="6">
    <location>
        <begin position="73"/>
        <end position="90"/>
    </location>
</feature>
<feature type="transmembrane region" description="Helical" evidence="6">
    <location>
        <begin position="194"/>
        <end position="214"/>
    </location>
</feature>
<dbReference type="OrthoDB" id="5295733at2"/>
<organism evidence="7 8">
    <name type="scientific">Paenibacillus popilliae ATCC 14706</name>
    <dbReference type="NCBI Taxonomy" id="1212764"/>
    <lineage>
        <taxon>Bacteria</taxon>
        <taxon>Bacillati</taxon>
        <taxon>Bacillota</taxon>
        <taxon>Bacilli</taxon>
        <taxon>Bacillales</taxon>
        <taxon>Paenibacillaceae</taxon>
        <taxon>Paenibacillus</taxon>
    </lineage>
</organism>
<keyword evidence="3 6" id="KW-0812">Transmembrane</keyword>
<comment type="similarity">
    <text evidence="2">Belongs to the TerC family.</text>
</comment>
<proteinExistence type="inferred from homology"/>
<dbReference type="PANTHER" id="PTHR30238">
    <property type="entry name" value="MEMBRANE BOUND PREDICTED REDOX MODULATOR"/>
    <property type="match status" value="1"/>
</dbReference>
<keyword evidence="8" id="KW-1185">Reference proteome</keyword>
<evidence type="ECO:0000313" key="8">
    <source>
        <dbReference type="Proteomes" id="UP000029453"/>
    </source>
</evidence>
<sequence>MELFSIEFWTALLSIVVIDLVLAGDNAIVIGLAARNVPKQDQKKVIILGTGGAIVVRVIATFLVIYLLMVPGLQLFGGLLLLWIAVKLMIEEKEHNIKAGSSIGAAVGTIIVADAAMGIDNVLAVAGAAKGHLFLVILGLMISLPIIVWGSTIVLKFIERYPVIIVLGSAVLAWTASKMLVAEKFVAPYVTNPFIKYGFEALIVLGTVATGLIIKRNREQRAREAADHAKLHHHRAQGE</sequence>
<reference evidence="7 8" key="1">
    <citation type="submission" date="2012-10" db="EMBL/GenBank/DDBJ databases">
        <title>Draft Genome Sequence of Paenibacillus popilliae ATCC 14706T.</title>
        <authorList>
            <person name="Iiyama K."/>
            <person name="Mori K."/>
            <person name="Mon H."/>
            <person name="Chieda Y."/>
            <person name="Lee J.M."/>
            <person name="Kusakabe T."/>
            <person name="Tashiro K."/>
            <person name="Asano S."/>
            <person name="Yasunaga-Aoki C."/>
            <person name="Shimizu S."/>
        </authorList>
    </citation>
    <scope>NUCLEOTIDE SEQUENCE [LARGE SCALE GENOMIC DNA]</scope>
    <source>
        <strain evidence="7 8">ATCC 14706</strain>
    </source>
</reference>
<keyword evidence="5 6" id="KW-0472">Membrane</keyword>
<dbReference type="InterPro" id="IPR022301">
    <property type="entry name" value="Integral_membrane_YjbE"/>
</dbReference>
<evidence type="ECO:0000256" key="6">
    <source>
        <dbReference type="SAM" id="Phobius"/>
    </source>
</evidence>
<dbReference type="Proteomes" id="UP000029453">
    <property type="component" value="Unassembled WGS sequence"/>
</dbReference>
<dbReference type="EMBL" id="BALG01000222">
    <property type="protein sequence ID" value="GAC43508.1"/>
    <property type="molecule type" value="Genomic_DNA"/>
</dbReference>